<dbReference type="PANTHER" id="PTHR37984">
    <property type="entry name" value="PROTEIN CBG26694"/>
    <property type="match status" value="1"/>
</dbReference>
<keyword evidence="6" id="KW-0695">RNA-directed DNA polymerase</keyword>
<dbReference type="InterPro" id="IPR050951">
    <property type="entry name" value="Retrovirus_Pol_polyprotein"/>
</dbReference>
<organism evidence="8">
    <name type="scientific">Solanum lycopersicum</name>
    <name type="common">Tomato</name>
    <name type="synonym">Lycopersicon esculentum</name>
    <dbReference type="NCBI Taxonomy" id="4081"/>
    <lineage>
        <taxon>Eukaryota</taxon>
        <taxon>Viridiplantae</taxon>
        <taxon>Streptophyta</taxon>
        <taxon>Embryophyta</taxon>
        <taxon>Tracheophyta</taxon>
        <taxon>Spermatophyta</taxon>
        <taxon>Magnoliopsida</taxon>
        <taxon>eudicotyledons</taxon>
        <taxon>Gunneridae</taxon>
        <taxon>Pentapetalae</taxon>
        <taxon>asterids</taxon>
        <taxon>lamiids</taxon>
        <taxon>Solanales</taxon>
        <taxon>Solanaceae</taxon>
        <taxon>Solanoideae</taxon>
        <taxon>Solaneae</taxon>
        <taxon>Solanum</taxon>
        <taxon>Solanum subgen. Lycopersicon</taxon>
    </lineage>
</organism>
<dbReference type="Gene3D" id="3.30.70.270">
    <property type="match status" value="2"/>
</dbReference>
<keyword evidence="3" id="KW-0540">Nuclease</keyword>
<dbReference type="Proteomes" id="UP000004994">
    <property type="component" value="Chromosome 12"/>
</dbReference>
<keyword evidence="2" id="KW-0548">Nucleotidyltransferase</keyword>
<name>A0A3Q7J737_SOLLC</name>
<evidence type="ECO:0000256" key="1">
    <source>
        <dbReference type="ARBA" id="ARBA00022679"/>
    </source>
</evidence>
<evidence type="ECO:0000256" key="2">
    <source>
        <dbReference type="ARBA" id="ARBA00022695"/>
    </source>
</evidence>
<reference evidence="8" key="1">
    <citation type="journal article" date="2012" name="Nature">
        <title>The tomato genome sequence provides insights into fleshy fruit evolution.</title>
        <authorList>
            <consortium name="Tomato Genome Consortium"/>
        </authorList>
    </citation>
    <scope>NUCLEOTIDE SEQUENCE [LARGE SCALE GENOMIC DNA]</scope>
    <source>
        <strain evidence="8">cv. Heinz 1706</strain>
    </source>
</reference>
<dbReference type="Pfam" id="PF17917">
    <property type="entry name" value="RT_RNaseH"/>
    <property type="match status" value="1"/>
</dbReference>
<dbReference type="PANTHER" id="PTHR37984:SF5">
    <property type="entry name" value="PROTEIN NYNRIN-LIKE"/>
    <property type="match status" value="1"/>
</dbReference>
<dbReference type="OMA" id="HYLLGAY"/>
<keyword evidence="9" id="KW-1185">Reference proteome</keyword>
<keyword evidence="5" id="KW-0378">Hydrolase</keyword>
<dbReference type="PROSITE" id="PS50878">
    <property type="entry name" value="RT_POL"/>
    <property type="match status" value="1"/>
</dbReference>
<dbReference type="GO" id="GO:0003964">
    <property type="term" value="F:RNA-directed DNA polymerase activity"/>
    <property type="evidence" value="ECO:0007669"/>
    <property type="project" value="UniProtKB-KW"/>
</dbReference>
<sequence>MDELENKYERMDELKDKYEQLARVLLGQPSTPASSDDIVIYSRTLEEHGNHLSLVLSQLRKYTLYVKMEKCEFAQQEIKFLGHLVSKNQVRMDPKKVQALVDWQAPRHKAASLTDLLKKDAKWVWSKQCEEAFQNLKNAIALEPILKLPDFELPFEVHTDASDKAIGGVLVQEGHPIAFESRKLNDAEQRYSTHEKEMVAVVHCLQIWRVYLLGTRFVVRTDNVANTFFKTQKKLSPKQARWQEFLAEYDFMWEHKPGKHNQ</sequence>
<evidence type="ECO:0000256" key="5">
    <source>
        <dbReference type="ARBA" id="ARBA00022801"/>
    </source>
</evidence>
<feature type="domain" description="Reverse transcriptase" evidence="7">
    <location>
        <begin position="1"/>
        <end position="85"/>
    </location>
</feature>
<dbReference type="EnsemblPlants" id="Solyc12g027765.1.1">
    <property type="protein sequence ID" value="Solyc12g027765.1.1"/>
    <property type="gene ID" value="Solyc12g027765.1"/>
</dbReference>
<dbReference type="SUPFAM" id="SSF56672">
    <property type="entry name" value="DNA/RNA polymerases"/>
    <property type="match status" value="1"/>
</dbReference>
<evidence type="ECO:0000313" key="9">
    <source>
        <dbReference type="Proteomes" id="UP000004994"/>
    </source>
</evidence>
<dbReference type="GO" id="GO:0016787">
    <property type="term" value="F:hydrolase activity"/>
    <property type="evidence" value="ECO:0007669"/>
    <property type="project" value="UniProtKB-KW"/>
</dbReference>
<dbReference type="Gramene" id="Solyc12g027765.1.1">
    <property type="protein sequence ID" value="Solyc12g027765.1.1"/>
    <property type="gene ID" value="Solyc12g027765.1"/>
</dbReference>
<accession>A0A3Q7J737</accession>
<proteinExistence type="predicted"/>
<protein>
    <recommendedName>
        <fullName evidence="7">Reverse transcriptase domain-containing protein</fullName>
    </recommendedName>
</protein>
<evidence type="ECO:0000256" key="4">
    <source>
        <dbReference type="ARBA" id="ARBA00022759"/>
    </source>
</evidence>
<evidence type="ECO:0000259" key="7">
    <source>
        <dbReference type="PROSITE" id="PS50878"/>
    </source>
</evidence>
<evidence type="ECO:0000256" key="6">
    <source>
        <dbReference type="ARBA" id="ARBA00022918"/>
    </source>
</evidence>
<dbReference type="GO" id="GO:0004519">
    <property type="term" value="F:endonuclease activity"/>
    <property type="evidence" value="ECO:0007669"/>
    <property type="project" value="UniProtKB-KW"/>
</dbReference>
<dbReference type="Pfam" id="PF00078">
    <property type="entry name" value="RVT_1"/>
    <property type="match status" value="1"/>
</dbReference>
<dbReference type="InterPro" id="IPR043128">
    <property type="entry name" value="Rev_trsase/Diguanyl_cyclase"/>
</dbReference>
<dbReference type="CDD" id="cd09274">
    <property type="entry name" value="RNase_HI_RT_Ty3"/>
    <property type="match status" value="1"/>
</dbReference>
<keyword evidence="4" id="KW-0255">Endonuclease</keyword>
<dbReference type="InterPro" id="IPR000477">
    <property type="entry name" value="RT_dom"/>
</dbReference>
<evidence type="ECO:0000313" key="8">
    <source>
        <dbReference type="EnsemblPlants" id="Solyc12g027765.1.1"/>
    </source>
</evidence>
<dbReference type="InterPro" id="IPR041373">
    <property type="entry name" value="RT_RNaseH"/>
</dbReference>
<evidence type="ECO:0000256" key="3">
    <source>
        <dbReference type="ARBA" id="ARBA00022722"/>
    </source>
</evidence>
<dbReference type="InterPro" id="IPR043502">
    <property type="entry name" value="DNA/RNA_pol_sf"/>
</dbReference>
<dbReference type="STRING" id="4081.A0A3Q7J737"/>
<dbReference type="AlphaFoldDB" id="A0A3Q7J737"/>
<reference evidence="8" key="2">
    <citation type="submission" date="2019-01" db="UniProtKB">
        <authorList>
            <consortium name="EnsemblPlants"/>
        </authorList>
    </citation>
    <scope>IDENTIFICATION</scope>
    <source>
        <strain evidence="8">cv. Heinz 1706</strain>
    </source>
</reference>
<dbReference type="InParanoid" id="A0A3Q7J737"/>
<keyword evidence="1" id="KW-0808">Transferase</keyword>